<organism evidence="2 3">
    <name type="scientific">Symbiodinium necroappetens</name>
    <dbReference type="NCBI Taxonomy" id="1628268"/>
    <lineage>
        <taxon>Eukaryota</taxon>
        <taxon>Sar</taxon>
        <taxon>Alveolata</taxon>
        <taxon>Dinophyceae</taxon>
        <taxon>Suessiales</taxon>
        <taxon>Symbiodiniaceae</taxon>
        <taxon>Symbiodinium</taxon>
    </lineage>
</organism>
<feature type="region of interest" description="Disordered" evidence="1">
    <location>
        <begin position="644"/>
        <end position="677"/>
    </location>
</feature>
<keyword evidence="3" id="KW-1185">Reference proteome</keyword>
<dbReference type="AlphaFoldDB" id="A0A812ZYN3"/>
<accession>A0A812ZYN3</accession>
<gene>
    <name evidence="2" type="ORF">SNEC2469_LOCUS25978</name>
</gene>
<proteinExistence type="predicted"/>
<comment type="caution">
    <text evidence="2">The sequence shown here is derived from an EMBL/GenBank/DDBJ whole genome shotgun (WGS) entry which is preliminary data.</text>
</comment>
<protein>
    <submittedName>
        <fullName evidence="2">Uncharacterized protein</fullName>
    </submittedName>
</protein>
<reference evidence="2" key="1">
    <citation type="submission" date="2021-02" db="EMBL/GenBank/DDBJ databases">
        <authorList>
            <person name="Dougan E. K."/>
            <person name="Rhodes N."/>
            <person name="Thang M."/>
            <person name="Chan C."/>
        </authorList>
    </citation>
    <scope>NUCLEOTIDE SEQUENCE</scope>
</reference>
<dbReference type="Proteomes" id="UP000601435">
    <property type="component" value="Unassembled WGS sequence"/>
</dbReference>
<evidence type="ECO:0000256" key="1">
    <source>
        <dbReference type="SAM" id="MobiDB-lite"/>
    </source>
</evidence>
<evidence type="ECO:0000313" key="2">
    <source>
        <dbReference type="EMBL" id="CAE7845480.1"/>
    </source>
</evidence>
<name>A0A812ZYN3_9DINO</name>
<feature type="compositionally biased region" description="Polar residues" evidence="1">
    <location>
        <begin position="644"/>
        <end position="653"/>
    </location>
</feature>
<sequence length="849" mass="87882">ASLAEHHHFLEIMAGTYDSKIKNMRMNRLEFEDTQFIAAFPVERVPKHPLSGISTRSGDLARFTFKNLQADRAQKLYIHLESTMSLFESTITENILNDGQTTETTGITAGQLATVLTAQVNALPPPPDLAPYALAADLAAAEGQLAANQSSITALNTSLTTGLAAKANQSALDALQLEVQGKSTPANVDAKLASYSTTAAMNSAIASANNATLATVGSTYALRSVTDQLALDLAAKQSSADVDQKIATALLDRPSTTDLNAAVGLRTSPADVDQKLATALLTFVTQVALDAALALRDGRLDAAEASIATLQAAGFQTAAQVASAIATALLSYTDSAGINALLAVRDGRLDAAEASSTGLQTAGYQTSAQASILALQTAGPFASATNLDCLETSLQSAIDAVLAQLAVLAAGAVQNASEWAGQTTFELLAAPSILRRLHVTAPLSISLQNEDLALSIACDSYSTTEADAAIGAAIAAVNGLIAAALAAYSTTAEMNSAISAAVAGIDLSPYYTSAQTDAAITAALVPVTLTNAPAWSANPPTWMLLKGTNVLRNLHFAGPLSASLQNNTDTLEIDCDSYEKAGTYTQAEVNAVVAGTIDALNVTQYRTEAQVSTAISDALVPYYTSAEVDAEIAANGFDSSEYYTRTQSDSRCQPRQRLPCAGQRDAAAGPRPGSEKPTELQRALLSGTVLELTCDACTKAQADGRYVQSGNLGSLDSRYFPVNGNNGGGGIFPMVITTLTPRMIRAILPRAPLSGAFILGNAGTLELNCDCYSKSESDGRYYTIGQSNANFADISTEADVAALAARVTALEASPLPADISVNSVSATGDWLSLWAALPAPGSGTAPTTI</sequence>
<feature type="non-terminal residue" evidence="2">
    <location>
        <position position="1"/>
    </location>
</feature>
<dbReference type="EMBL" id="CAJNJA010052061">
    <property type="protein sequence ID" value="CAE7845480.1"/>
    <property type="molecule type" value="Genomic_DNA"/>
</dbReference>
<evidence type="ECO:0000313" key="3">
    <source>
        <dbReference type="Proteomes" id="UP000601435"/>
    </source>
</evidence>